<sequence>MWGESEQRTEAGISYATWELLRCKRSGSGLLHTLFAGHPLNILHSLRARLTLVNLPQFPKNIVATPVRTVKKKNMTFCCHTAKCEIYSITHESSSSWEVWEQLSAEKHQTFLSTQQSILITEKGILVQASCIL</sequence>
<evidence type="ECO:0000313" key="2">
    <source>
        <dbReference type="Proteomes" id="UP000229740"/>
    </source>
</evidence>
<dbReference type="Proteomes" id="UP000229740">
    <property type="component" value="Unassembled WGS sequence"/>
</dbReference>
<name>A0A2G6EB72_9BACT</name>
<dbReference type="EMBL" id="PDPS01000020">
    <property type="protein sequence ID" value="PID59021.1"/>
    <property type="molecule type" value="Genomic_DNA"/>
</dbReference>
<gene>
    <name evidence="1" type="ORF">CSB45_01005</name>
</gene>
<proteinExistence type="predicted"/>
<protein>
    <submittedName>
        <fullName evidence="1">Uncharacterized protein</fullName>
    </submittedName>
</protein>
<organism evidence="1 2">
    <name type="scientific">candidate division KSB3 bacterium</name>
    <dbReference type="NCBI Taxonomy" id="2044937"/>
    <lineage>
        <taxon>Bacteria</taxon>
        <taxon>candidate division KSB3</taxon>
    </lineage>
</organism>
<accession>A0A2G6EB72</accession>
<dbReference type="AlphaFoldDB" id="A0A2G6EB72"/>
<reference evidence="1 2" key="1">
    <citation type="submission" date="2017-10" db="EMBL/GenBank/DDBJ databases">
        <title>Novel microbial diversity and functional potential in the marine mammal oral microbiome.</title>
        <authorList>
            <person name="Dudek N.K."/>
            <person name="Sun C.L."/>
            <person name="Burstein D."/>
            <person name="Kantor R.S."/>
            <person name="Aliaga Goltsman D.S."/>
            <person name="Bik E.M."/>
            <person name="Thomas B.C."/>
            <person name="Banfield J.F."/>
            <person name="Relman D.A."/>
        </authorList>
    </citation>
    <scope>NUCLEOTIDE SEQUENCE [LARGE SCALE GENOMIC DNA]</scope>
    <source>
        <strain evidence="1">DOLZORAL124_49_17</strain>
    </source>
</reference>
<evidence type="ECO:0000313" key="1">
    <source>
        <dbReference type="EMBL" id="PID59021.1"/>
    </source>
</evidence>
<comment type="caution">
    <text evidence="1">The sequence shown here is derived from an EMBL/GenBank/DDBJ whole genome shotgun (WGS) entry which is preliminary data.</text>
</comment>